<organism evidence="2 3">
    <name type="scientific">Candidatus Eisenbergiella merdavium</name>
    <dbReference type="NCBI Taxonomy" id="2838551"/>
    <lineage>
        <taxon>Bacteria</taxon>
        <taxon>Bacillati</taxon>
        <taxon>Bacillota</taxon>
        <taxon>Clostridia</taxon>
        <taxon>Lachnospirales</taxon>
        <taxon>Lachnospiraceae</taxon>
        <taxon>Eisenbergiella</taxon>
    </lineage>
</organism>
<name>A0A9D2SPK1_9FIRM</name>
<gene>
    <name evidence="2" type="ORF">H9761_07350</name>
</gene>
<evidence type="ECO:0000256" key="1">
    <source>
        <dbReference type="SAM" id="Phobius"/>
    </source>
</evidence>
<keyword evidence="1" id="KW-0812">Transmembrane</keyword>
<proteinExistence type="predicted"/>
<evidence type="ECO:0000313" key="3">
    <source>
        <dbReference type="Proteomes" id="UP000823891"/>
    </source>
</evidence>
<dbReference type="EMBL" id="DWWS01000025">
    <property type="protein sequence ID" value="HJC23503.1"/>
    <property type="molecule type" value="Genomic_DNA"/>
</dbReference>
<comment type="caution">
    <text evidence="2">The sequence shown here is derived from an EMBL/GenBank/DDBJ whole genome shotgun (WGS) entry which is preliminary data.</text>
</comment>
<evidence type="ECO:0000313" key="2">
    <source>
        <dbReference type="EMBL" id="HJC23503.1"/>
    </source>
</evidence>
<reference evidence="2" key="1">
    <citation type="journal article" date="2021" name="PeerJ">
        <title>Extensive microbial diversity within the chicken gut microbiome revealed by metagenomics and culture.</title>
        <authorList>
            <person name="Gilroy R."/>
            <person name="Ravi A."/>
            <person name="Getino M."/>
            <person name="Pursley I."/>
            <person name="Horton D.L."/>
            <person name="Alikhan N.F."/>
            <person name="Baker D."/>
            <person name="Gharbi K."/>
            <person name="Hall N."/>
            <person name="Watson M."/>
            <person name="Adriaenssens E.M."/>
            <person name="Foster-Nyarko E."/>
            <person name="Jarju S."/>
            <person name="Secka A."/>
            <person name="Antonio M."/>
            <person name="Oren A."/>
            <person name="Chaudhuri R.R."/>
            <person name="La Ragione R."/>
            <person name="Hildebrand F."/>
            <person name="Pallen M.J."/>
        </authorList>
    </citation>
    <scope>NUCLEOTIDE SEQUENCE</scope>
    <source>
        <strain evidence="2">USAMLcec2-132</strain>
    </source>
</reference>
<keyword evidence="1" id="KW-0472">Membrane</keyword>
<accession>A0A9D2SPK1</accession>
<dbReference type="Proteomes" id="UP000823891">
    <property type="component" value="Unassembled WGS sequence"/>
</dbReference>
<dbReference type="AlphaFoldDB" id="A0A9D2SPK1"/>
<feature type="transmembrane region" description="Helical" evidence="1">
    <location>
        <begin position="53"/>
        <end position="75"/>
    </location>
</feature>
<keyword evidence="1" id="KW-1133">Transmembrane helix</keyword>
<sequence>MNRKKIGLTLVILPLICLFVSGQANSALGIFLDTHNTHGTHGSLPGFAFPGASFSFLLAALFLAFSLGCLYFYLYKNMSAVFLRIHLILTAAACLCSLVLSVLCLIWLNGQSADSAALGVVRQLL</sequence>
<feature type="transmembrane region" description="Helical" evidence="1">
    <location>
        <begin position="87"/>
        <end position="108"/>
    </location>
</feature>
<protein>
    <submittedName>
        <fullName evidence="2">Uncharacterized protein</fullName>
    </submittedName>
</protein>
<reference evidence="2" key="2">
    <citation type="submission" date="2021-04" db="EMBL/GenBank/DDBJ databases">
        <authorList>
            <person name="Gilroy R."/>
        </authorList>
    </citation>
    <scope>NUCLEOTIDE SEQUENCE</scope>
    <source>
        <strain evidence="2">USAMLcec2-132</strain>
    </source>
</reference>